<accession>A0ABR3VUL2</accession>
<evidence type="ECO:0000256" key="7">
    <source>
        <dbReference type="ARBA" id="ARBA00023136"/>
    </source>
</evidence>
<evidence type="ECO:0000256" key="4">
    <source>
        <dbReference type="ARBA" id="ARBA00022692"/>
    </source>
</evidence>
<feature type="transmembrane region" description="Helical" evidence="10">
    <location>
        <begin position="428"/>
        <end position="448"/>
    </location>
</feature>
<comment type="similarity">
    <text evidence="2 9">Belongs to the major facilitator superfamily. Sugar transporter (TC 2.A.1.1) family.</text>
</comment>
<evidence type="ECO:0000256" key="10">
    <source>
        <dbReference type="SAM" id="Phobius"/>
    </source>
</evidence>
<feature type="transmembrane region" description="Helical" evidence="10">
    <location>
        <begin position="126"/>
        <end position="147"/>
    </location>
</feature>
<dbReference type="PRINTS" id="PR00171">
    <property type="entry name" value="SUGRTRNSPORT"/>
</dbReference>
<evidence type="ECO:0000256" key="1">
    <source>
        <dbReference type="ARBA" id="ARBA00004141"/>
    </source>
</evidence>
<evidence type="ECO:0000256" key="9">
    <source>
        <dbReference type="RuleBase" id="RU003346"/>
    </source>
</evidence>
<feature type="transmembrane region" description="Helical" evidence="10">
    <location>
        <begin position="75"/>
        <end position="94"/>
    </location>
</feature>
<proteinExistence type="inferred from homology"/>
<keyword evidence="4 10" id="KW-0812">Transmembrane</keyword>
<dbReference type="PANTHER" id="PTHR48022">
    <property type="entry name" value="PLASTIDIC GLUCOSE TRANSPORTER 4"/>
    <property type="match status" value="1"/>
</dbReference>
<evidence type="ECO:0000313" key="12">
    <source>
        <dbReference type="EMBL" id="KAL1845345.1"/>
    </source>
</evidence>
<dbReference type="InterPro" id="IPR003663">
    <property type="entry name" value="Sugar/inositol_transpt"/>
</dbReference>
<evidence type="ECO:0000313" key="13">
    <source>
        <dbReference type="Proteomes" id="UP001586593"/>
    </source>
</evidence>
<evidence type="ECO:0000256" key="6">
    <source>
        <dbReference type="ARBA" id="ARBA00022989"/>
    </source>
</evidence>
<gene>
    <name evidence="12" type="ORF">VTK73DRAFT_648</name>
</gene>
<sequence length="535" mass="58421">MKNIFALHQVPGSNIPNEIYGYRPYLLAFSAAWASSMYGYDSAFIGGTLSLPSFQSAYGLDKAPARELTALSSNIVSTFQAGAFFGCILGFFTAERLGRRPVIMGSAGVFIVGVVLQLIGKLGLLYAGRACTGLGIGASSTMIPIYIAECSPALIRGRLVGIFEIMLQIALVFGFWVNYGVAKNIPGETNKQWHIPVAVQFIPAGLLLISVPFCCPESPRWLVSKNRVSQARKNLLWIRNLPDGHSYIDSELSEIEASLTHELELSGGKRSTIRIFRELGAPGIRWRVTMGVLLMLLQNLTGINAINYYSPTILKSIGFSGVNIGLLATGVYGLIKMLTTVVFMVFFVDRFGRRPALLVGSVGAMIAMYYLAAYSSLSGSFNHTPPSDGGSRAALAMIYIYAIFYGFSWNGIPWIFASEVLPNQVRTLGMMCAVCMQWLAQFIVVYSLPYMVAGITYGTFVFFGTATVIAFFFAYFFVPETKGVVLEDMDLMFSPDAPWLATAARKRYLEAKAGGLNATVLYGQDEKADSQHVEA</sequence>
<comment type="subcellular location">
    <subcellularLocation>
        <location evidence="1">Membrane</location>
        <topology evidence="1">Multi-pass membrane protein</topology>
    </subcellularLocation>
</comment>
<dbReference type="PANTHER" id="PTHR48022:SF34">
    <property type="entry name" value="MAJOR FACILITATOR SUPERFAMILY (MFS) PROFILE DOMAIN-CONTAINING PROTEIN-RELATED"/>
    <property type="match status" value="1"/>
</dbReference>
<dbReference type="EMBL" id="JAZHXJ010001129">
    <property type="protein sequence ID" value="KAL1845345.1"/>
    <property type="molecule type" value="Genomic_DNA"/>
</dbReference>
<dbReference type="InterPro" id="IPR005829">
    <property type="entry name" value="Sugar_transporter_CS"/>
</dbReference>
<name>A0ABR3VUL2_9PEZI</name>
<protein>
    <recommendedName>
        <fullName evidence="8">Quinate transporter</fullName>
    </recommendedName>
</protein>
<dbReference type="Pfam" id="PF00083">
    <property type="entry name" value="Sugar_tr"/>
    <property type="match status" value="1"/>
</dbReference>
<reference evidence="12 13" key="1">
    <citation type="journal article" date="2024" name="Commun. Biol.">
        <title>Comparative genomic analysis of thermophilic fungi reveals convergent evolutionary adaptations and gene losses.</title>
        <authorList>
            <person name="Steindorff A.S."/>
            <person name="Aguilar-Pontes M.V."/>
            <person name="Robinson A.J."/>
            <person name="Andreopoulos B."/>
            <person name="LaButti K."/>
            <person name="Kuo A."/>
            <person name="Mondo S."/>
            <person name="Riley R."/>
            <person name="Otillar R."/>
            <person name="Haridas S."/>
            <person name="Lipzen A."/>
            <person name="Grimwood J."/>
            <person name="Schmutz J."/>
            <person name="Clum A."/>
            <person name="Reid I.D."/>
            <person name="Moisan M.C."/>
            <person name="Butler G."/>
            <person name="Nguyen T.T.M."/>
            <person name="Dewar K."/>
            <person name="Conant G."/>
            <person name="Drula E."/>
            <person name="Henrissat B."/>
            <person name="Hansel C."/>
            <person name="Singer S."/>
            <person name="Hutchinson M.I."/>
            <person name="de Vries R.P."/>
            <person name="Natvig D.O."/>
            <person name="Powell A.J."/>
            <person name="Tsang A."/>
            <person name="Grigoriev I.V."/>
        </authorList>
    </citation>
    <scope>NUCLEOTIDE SEQUENCE [LARGE SCALE GENOMIC DNA]</scope>
    <source>
        <strain evidence="12 13">ATCC 24622</strain>
    </source>
</reference>
<evidence type="ECO:0000259" key="11">
    <source>
        <dbReference type="PROSITE" id="PS50850"/>
    </source>
</evidence>
<evidence type="ECO:0000256" key="5">
    <source>
        <dbReference type="ARBA" id="ARBA00022911"/>
    </source>
</evidence>
<dbReference type="InterPro" id="IPR020846">
    <property type="entry name" value="MFS_dom"/>
</dbReference>
<keyword evidence="7 10" id="KW-0472">Membrane</keyword>
<feature type="transmembrane region" description="Helical" evidence="10">
    <location>
        <begin position="326"/>
        <end position="348"/>
    </location>
</feature>
<dbReference type="InterPro" id="IPR005828">
    <property type="entry name" value="MFS_sugar_transport-like"/>
</dbReference>
<dbReference type="SUPFAM" id="SSF103473">
    <property type="entry name" value="MFS general substrate transporter"/>
    <property type="match status" value="1"/>
</dbReference>
<dbReference type="InterPro" id="IPR050360">
    <property type="entry name" value="MFS_Sugar_Transporters"/>
</dbReference>
<feature type="transmembrane region" description="Helical" evidence="10">
    <location>
        <begin position="284"/>
        <end position="306"/>
    </location>
</feature>
<keyword evidence="5" id="KW-0672">Quinate metabolism</keyword>
<keyword evidence="3 9" id="KW-0813">Transport</keyword>
<evidence type="ECO:0000256" key="3">
    <source>
        <dbReference type="ARBA" id="ARBA00022448"/>
    </source>
</evidence>
<feature type="transmembrane region" description="Helical" evidence="10">
    <location>
        <begin position="101"/>
        <end position="120"/>
    </location>
</feature>
<keyword evidence="13" id="KW-1185">Reference proteome</keyword>
<feature type="domain" description="Major facilitator superfamily (MFS) profile" evidence="11">
    <location>
        <begin position="27"/>
        <end position="482"/>
    </location>
</feature>
<feature type="transmembrane region" description="Helical" evidence="10">
    <location>
        <begin position="159"/>
        <end position="181"/>
    </location>
</feature>
<dbReference type="Gene3D" id="1.20.1250.20">
    <property type="entry name" value="MFS general substrate transporter like domains"/>
    <property type="match status" value="1"/>
</dbReference>
<keyword evidence="6 10" id="KW-1133">Transmembrane helix</keyword>
<dbReference type="InterPro" id="IPR036259">
    <property type="entry name" value="MFS_trans_sf"/>
</dbReference>
<feature type="transmembrane region" description="Helical" evidence="10">
    <location>
        <begin position="355"/>
        <end position="373"/>
    </location>
</feature>
<dbReference type="PROSITE" id="PS00216">
    <property type="entry name" value="SUGAR_TRANSPORT_1"/>
    <property type="match status" value="2"/>
</dbReference>
<dbReference type="NCBIfam" id="TIGR00879">
    <property type="entry name" value="SP"/>
    <property type="match status" value="1"/>
</dbReference>
<evidence type="ECO:0000256" key="8">
    <source>
        <dbReference type="ARBA" id="ARBA00043213"/>
    </source>
</evidence>
<feature type="transmembrane region" description="Helical" evidence="10">
    <location>
        <begin position="393"/>
        <end position="416"/>
    </location>
</feature>
<organism evidence="12 13">
    <name type="scientific">Phialemonium thermophilum</name>
    <dbReference type="NCBI Taxonomy" id="223376"/>
    <lineage>
        <taxon>Eukaryota</taxon>
        <taxon>Fungi</taxon>
        <taxon>Dikarya</taxon>
        <taxon>Ascomycota</taxon>
        <taxon>Pezizomycotina</taxon>
        <taxon>Sordariomycetes</taxon>
        <taxon>Sordariomycetidae</taxon>
        <taxon>Cephalothecales</taxon>
        <taxon>Cephalothecaceae</taxon>
        <taxon>Phialemonium</taxon>
    </lineage>
</organism>
<feature type="transmembrane region" description="Helical" evidence="10">
    <location>
        <begin position="454"/>
        <end position="478"/>
    </location>
</feature>
<comment type="caution">
    <text evidence="12">The sequence shown here is derived from an EMBL/GenBank/DDBJ whole genome shotgun (WGS) entry which is preliminary data.</text>
</comment>
<evidence type="ECO:0000256" key="2">
    <source>
        <dbReference type="ARBA" id="ARBA00010992"/>
    </source>
</evidence>
<dbReference type="PROSITE" id="PS50850">
    <property type="entry name" value="MFS"/>
    <property type="match status" value="1"/>
</dbReference>
<dbReference type="Proteomes" id="UP001586593">
    <property type="component" value="Unassembled WGS sequence"/>
</dbReference>